<name>A0A0R2LF97_9LACO</name>
<evidence type="ECO:0000313" key="3">
    <source>
        <dbReference type="Proteomes" id="UP000051006"/>
    </source>
</evidence>
<accession>A0A0R2LF97</accession>
<comment type="caution">
    <text evidence="2">The sequence shown here is derived from an EMBL/GenBank/DDBJ whole genome shotgun (WGS) entry which is preliminary data.</text>
</comment>
<keyword evidence="1" id="KW-0472">Membrane</keyword>
<keyword evidence="1" id="KW-0812">Transmembrane</keyword>
<feature type="transmembrane region" description="Helical" evidence="1">
    <location>
        <begin position="56"/>
        <end position="75"/>
    </location>
</feature>
<dbReference type="STRING" id="993692.IV57_GL000902"/>
<proteinExistence type="predicted"/>
<sequence>MYLMTKIYRYEYASLSIALLIVYGHMGNWVLMPILYLIPDITALGFFISTKTGEKTYNLSHTLLLPIVLLSVNLITKSNNLFISIMIIWLLHISIDRTLGWNLFPRKAM</sequence>
<dbReference type="OrthoDB" id="9813911at2"/>
<gene>
    <name evidence="2" type="ORF">IV57_GL000902</name>
</gene>
<dbReference type="EMBL" id="JQCF01000002">
    <property type="protein sequence ID" value="KRO00468.1"/>
    <property type="molecule type" value="Genomic_DNA"/>
</dbReference>
<dbReference type="PATRIC" id="fig|993692.3.peg.913"/>
<keyword evidence="1" id="KW-1133">Transmembrane helix</keyword>
<reference evidence="2 3" key="1">
    <citation type="journal article" date="2015" name="Genome Announc.">
        <title>Expanding the biotechnology potential of lactobacilli through comparative genomics of 213 strains and associated genera.</title>
        <authorList>
            <person name="Sun Z."/>
            <person name="Harris H.M."/>
            <person name="McCann A."/>
            <person name="Guo C."/>
            <person name="Argimon S."/>
            <person name="Zhang W."/>
            <person name="Yang X."/>
            <person name="Jeffery I.B."/>
            <person name="Cooney J.C."/>
            <person name="Kagawa T.F."/>
            <person name="Liu W."/>
            <person name="Song Y."/>
            <person name="Salvetti E."/>
            <person name="Wrobel A."/>
            <person name="Rasinkangas P."/>
            <person name="Parkhill J."/>
            <person name="Rea M.C."/>
            <person name="O'Sullivan O."/>
            <person name="Ritari J."/>
            <person name="Douillard F.P."/>
            <person name="Paul Ross R."/>
            <person name="Yang R."/>
            <person name="Briner A.E."/>
            <person name="Felis G.E."/>
            <person name="de Vos W.M."/>
            <person name="Barrangou R."/>
            <person name="Klaenhammer T.R."/>
            <person name="Caufield P.W."/>
            <person name="Cui Y."/>
            <person name="Zhang H."/>
            <person name="O'Toole P.W."/>
        </authorList>
    </citation>
    <scope>NUCLEOTIDE SEQUENCE [LARGE SCALE GENOMIC DNA]</scope>
    <source>
        <strain evidence="2 3">DSM 24716</strain>
    </source>
</reference>
<organism evidence="2 3">
    <name type="scientific">Companilactobacillus kimchiensis</name>
    <dbReference type="NCBI Taxonomy" id="993692"/>
    <lineage>
        <taxon>Bacteria</taxon>
        <taxon>Bacillati</taxon>
        <taxon>Bacillota</taxon>
        <taxon>Bacilli</taxon>
        <taxon>Lactobacillales</taxon>
        <taxon>Lactobacillaceae</taxon>
        <taxon>Companilactobacillus</taxon>
    </lineage>
</organism>
<evidence type="ECO:0000313" key="2">
    <source>
        <dbReference type="EMBL" id="KRO00468.1"/>
    </source>
</evidence>
<dbReference type="Pfam" id="PF14079">
    <property type="entry name" value="DUF4260"/>
    <property type="match status" value="1"/>
</dbReference>
<dbReference type="InterPro" id="IPR025356">
    <property type="entry name" value="DUF4260"/>
</dbReference>
<dbReference type="AlphaFoldDB" id="A0A0R2LF97"/>
<feature type="transmembrane region" description="Helical" evidence="1">
    <location>
        <begin position="81"/>
        <end position="104"/>
    </location>
</feature>
<evidence type="ECO:0000256" key="1">
    <source>
        <dbReference type="SAM" id="Phobius"/>
    </source>
</evidence>
<keyword evidence="3" id="KW-1185">Reference proteome</keyword>
<protein>
    <recommendedName>
        <fullName evidence="4">DUF4260 domain-containing protein</fullName>
    </recommendedName>
</protein>
<dbReference type="Proteomes" id="UP000051006">
    <property type="component" value="Unassembled WGS sequence"/>
</dbReference>
<evidence type="ECO:0008006" key="4">
    <source>
        <dbReference type="Google" id="ProtNLM"/>
    </source>
</evidence>